<keyword evidence="12" id="KW-1185">Reference proteome</keyword>
<dbReference type="InterPro" id="IPR007000">
    <property type="entry name" value="PLipase_B-like"/>
</dbReference>
<dbReference type="GO" id="GO:0009395">
    <property type="term" value="P:phospholipid catabolic process"/>
    <property type="evidence" value="ECO:0007669"/>
    <property type="project" value="TreeGrafter"/>
</dbReference>
<sequence length="1429" mass="165437">MITKNLSILFILFNFLIIINSNEINFLIENENDIEYFSLNEEFQVVAGKNESLIAWGYFKDELFKDGWGKLYIETNSMITDDLAFKGAGFLESYLTWEYIYNFSINYFNSQFNTSNVNEFPVEVVNFVYENIEFMKNQLNENSEESGYWLQVSNALEQLNGIYLGYNSAAPYEYQLSFLEIYLINLYGDIEDIQSAVSQQNHSFSEMNRKELEEFMVTTGHCTTLIKLTDNNTDLMVGHTTWSQYTDMIRIYKRIKIPVASTPYGYETLFASYPGLLVSIDDFYMIRPSKLQLTETLNSILNQTLYNRITPQSFLYWIRNLVANRLSNSGFEWIENFVPFNSGTNNIQFMIVDYKLFKPSQPLVAGTLWIVEQYPIGYVASDQTFTLIQQQYWPSYNRPYSLEIFDLMGYSYYEQLYGNLFSYEYNPRANIFKQRQSQVENLSDLQYLISYNQYKSDPLSFGYPGNAIAARYDLGGSPYEPSSWFYKGAWGGIDGKVMNSKMFETFTTFARNGPTVNDECPPFTWSNWENVIHQGLPRIFNFTWIEIDFYFKTLFSKSLDLKENISGYRFQNDPNNKINKLVTELYETPYLINEINGDIDSKDYLEFSVDSLECGTLLNPNVDRIKQIYSSGLNHKIVISNGLSQNILNQLFNNFSAVLGKLDDGEMNGVKELIPHKIIVLEEGKDINPYNFEGLNCINILVPIGGTSIQNINNSNDNSSNNNNNNNNRQGGELQSLTTGVKFNLSFQQYKENNKSKYTLQWFSFLPNQPFSQNYRILPMVSGMRMYLHLKFSCYEVSEFLFISDRLSIYDDQHESHISDEPISCIREISQPQFNIDNSKQKDEVLKLLADRLKSEILVDENVKSFGLVLNNLYPNNPKDSEIIGIDSHLWNLLKLKFPNQVEIQTFTIQNFSQDEQNLPEDEIYNHYSNFRLDLVDNYTLKNGPHQHSQTQMHLYISSRYGEIRAFQSKLPIHGYDFDNISCLSVLVINNTVKKDITYTDACIVEYIKLHNFFKMALANDVQIKNRCLFSANPNDSQLDNNNNGNNNNIDQTIPKLISKIYKPSILVGEFEMDFENMDPSYIDTININGEDFGTFLEPNIEKLKSISKPLADGNGHEILFNKKYECKIGKFVYNVHGNLLKISNFIVINQSAKRIIILENMNKPLKLNSHRQENEIGTLILPIGTSNIETGGDHHVSYDGNSFIYKPYINGESKTLYWLATYFDDDGCTHTISPVKKGTKIFIELEIFHKYQEKDDWGFGIKSWSYFDDTRTGPSYQFQIPPIPNPYLSVKCGDRTYQLINQLSERILDILSKNKYQVAIVLEHVYPHTIGNNNLQGVDSIIWKELNKISPIQIQLKHFYISTYHSLRVFNGTEFNVFMYDGNQIVDPDQDTLLFSSSQYGCIPHLYSSNRARYTDITCISSILISNK</sequence>
<dbReference type="OrthoDB" id="443524at2759"/>
<evidence type="ECO:0000256" key="7">
    <source>
        <dbReference type="ARBA" id="ARBA00023098"/>
    </source>
</evidence>
<comment type="similarity">
    <text evidence="2">Belongs to the phospholipase B-like family.</text>
</comment>
<evidence type="ECO:0000256" key="3">
    <source>
        <dbReference type="ARBA" id="ARBA00022525"/>
    </source>
</evidence>
<evidence type="ECO:0000256" key="2">
    <source>
        <dbReference type="ARBA" id="ARBA00007835"/>
    </source>
</evidence>
<reference evidence="11 12" key="1">
    <citation type="submission" date="2015-12" db="EMBL/GenBank/DDBJ databases">
        <title>Dictyostelia acquired genes for synthesis and detection of signals that induce cell-type specialization by lateral gene transfer from prokaryotes.</title>
        <authorList>
            <person name="Gloeckner G."/>
            <person name="Schaap P."/>
        </authorList>
    </citation>
    <scope>NUCLEOTIDE SEQUENCE [LARGE SCALE GENOMIC DNA]</scope>
    <source>
        <strain evidence="11 12">TK</strain>
    </source>
</reference>
<evidence type="ECO:0000256" key="5">
    <source>
        <dbReference type="ARBA" id="ARBA00022801"/>
    </source>
</evidence>
<evidence type="ECO:0000256" key="1">
    <source>
        <dbReference type="ARBA" id="ARBA00004613"/>
    </source>
</evidence>
<gene>
    <name evidence="11" type="ORF">DLAC_00340</name>
</gene>
<accession>A0A152A9G7</accession>
<dbReference type="Pfam" id="PF04916">
    <property type="entry name" value="Phospholip_B"/>
    <property type="match status" value="1"/>
</dbReference>
<keyword evidence="4 10" id="KW-0732">Signal</keyword>
<evidence type="ECO:0000256" key="10">
    <source>
        <dbReference type="SAM" id="SignalP"/>
    </source>
</evidence>
<evidence type="ECO:0000256" key="6">
    <source>
        <dbReference type="ARBA" id="ARBA00022963"/>
    </source>
</evidence>
<feature type="compositionally biased region" description="Low complexity" evidence="9">
    <location>
        <begin position="713"/>
        <end position="728"/>
    </location>
</feature>
<evidence type="ECO:0000313" key="11">
    <source>
        <dbReference type="EMBL" id="KYR02868.1"/>
    </source>
</evidence>
<protein>
    <submittedName>
        <fullName evidence="11">Uncharacterized protein</fullName>
    </submittedName>
</protein>
<dbReference type="GO" id="GO:0005576">
    <property type="term" value="C:extracellular region"/>
    <property type="evidence" value="ECO:0007669"/>
    <property type="project" value="UniProtKB-SubCell"/>
</dbReference>
<keyword evidence="5" id="KW-0378">Hydrolase</keyword>
<feature type="region of interest" description="Disordered" evidence="9">
    <location>
        <begin position="713"/>
        <end position="733"/>
    </location>
</feature>
<dbReference type="PANTHER" id="PTHR12370">
    <property type="entry name" value="PHOSPHOLIPASE B-RELATED"/>
    <property type="match status" value="1"/>
</dbReference>
<evidence type="ECO:0000256" key="4">
    <source>
        <dbReference type="ARBA" id="ARBA00022729"/>
    </source>
</evidence>
<evidence type="ECO:0000256" key="8">
    <source>
        <dbReference type="ARBA" id="ARBA00023180"/>
    </source>
</evidence>
<dbReference type="InParanoid" id="A0A152A9G7"/>
<name>A0A152A9G7_TIELA</name>
<feature type="signal peptide" evidence="10">
    <location>
        <begin position="1"/>
        <end position="21"/>
    </location>
</feature>
<dbReference type="Gene3D" id="3.60.60.30">
    <property type="match status" value="1"/>
</dbReference>
<organism evidence="11 12">
    <name type="scientific">Tieghemostelium lacteum</name>
    <name type="common">Slime mold</name>
    <name type="synonym">Dictyostelium lacteum</name>
    <dbReference type="NCBI Taxonomy" id="361077"/>
    <lineage>
        <taxon>Eukaryota</taxon>
        <taxon>Amoebozoa</taxon>
        <taxon>Evosea</taxon>
        <taxon>Eumycetozoa</taxon>
        <taxon>Dictyostelia</taxon>
        <taxon>Dictyosteliales</taxon>
        <taxon>Raperosteliaceae</taxon>
        <taxon>Tieghemostelium</taxon>
    </lineage>
</organism>
<feature type="chain" id="PRO_5007593780" evidence="10">
    <location>
        <begin position="22"/>
        <end position="1429"/>
    </location>
</feature>
<dbReference type="PANTHER" id="PTHR12370:SF21">
    <property type="entry name" value="PHOSPHOLIPASE B-LIKE PROTEIN E"/>
    <property type="match status" value="1"/>
</dbReference>
<keyword evidence="6" id="KW-0442">Lipid degradation</keyword>
<dbReference type="EMBL" id="LODT01000001">
    <property type="protein sequence ID" value="KYR02868.1"/>
    <property type="molecule type" value="Genomic_DNA"/>
</dbReference>
<dbReference type="Proteomes" id="UP000076078">
    <property type="component" value="Unassembled WGS sequence"/>
</dbReference>
<evidence type="ECO:0000256" key="9">
    <source>
        <dbReference type="SAM" id="MobiDB-lite"/>
    </source>
</evidence>
<proteinExistence type="inferred from homology"/>
<dbReference type="GO" id="GO:0004620">
    <property type="term" value="F:phospholipase activity"/>
    <property type="evidence" value="ECO:0007669"/>
    <property type="project" value="InterPro"/>
</dbReference>
<comment type="subcellular location">
    <subcellularLocation>
        <location evidence="1">Secreted</location>
    </subcellularLocation>
</comment>
<keyword evidence="7" id="KW-0443">Lipid metabolism</keyword>
<keyword evidence="8" id="KW-0325">Glycoprotein</keyword>
<comment type="caution">
    <text evidence="11">The sequence shown here is derived from an EMBL/GenBank/DDBJ whole genome shotgun (WGS) entry which is preliminary data.</text>
</comment>
<evidence type="ECO:0000313" key="12">
    <source>
        <dbReference type="Proteomes" id="UP000076078"/>
    </source>
</evidence>
<keyword evidence="3" id="KW-0964">Secreted</keyword>